<evidence type="ECO:0000313" key="3">
    <source>
        <dbReference type="Proteomes" id="UP000008825"/>
    </source>
</evidence>
<dbReference type="KEGG" id="gbm:Gbem_2091"/>
<accession>B5ECR9</accession>
<keyword evidence="3" id="KW-1185">Reference proteome</keyword>
<dbReference type="InterPro" id="IPR003343">
    <property type="entry name" value="Big_2"/>
</dbReference>
<dbReference type="Pfam" id="PF02368">
    <property type="entry name" value="Big_2"/>
    <property type="match status" value="1"/>
</dbReference>
<evidence type="ECO:0000259" key="1">
    <source>
        <dbReference type="SMART" id="SM00635"/>
    </source>
</evidence>
<name>B5ECR9_CITBB</name>
<dbReference type="HOGENOM" id="CLU_036877_1_0_7"/>
<dbReference type="AlphaFoldDB" id="B5ECR9"/>
<evidence type="ECO:0000313" key="2">
    <source>
        <dbReference type="EMBL" id="ACH39104.1"/>
    </source>
</evidence>
<organism evidence="2 3">
    <name type="scientific">Citrifermentans bemidjiense (strain ATCC BAA-1014 / DSM 16622 / JCM 12645 / Bem)</name>
    <name type="common">Geobacter bemidjiensis</name>
    <dbReference type="NCBI Taxonomy" id="404380"/>
    <lineage>
        <taxon>Bacteria</taxon>
        <taxon>Pseudomonadati</taxon>
        <taxon>Thermodesulfobacteriota</taxon>
        <taxon>Desulfuromonadia</taxon>
        <taxon>Geobacterales</taxon>
        <taxon>Geobacteraceae</taxon>
        <taxon>Citrifermentans</taxon>
    </lineage>
</organism>
<dbReference type="InterPro" id="IPR021847">
    <property type="entry name" value="DUF3443"/>
</dbReference>
<proteinExistence type="predicted"/>
<sequence length="490" mass="49222">MRSVNLLAIWTFLLSFIIMPGCGGGGGGGNNPAPAPTLSSLTVTPANSSQDIGASTQFAATATFSNGSTKDVTALATWTSTAPAVATVSDATGAKGTVTAVAAGSSLINASFGGLTGSTTVTASPAGVPANVMAVSVNGGLCSAGSYLNKPCVSVTVCNPDLSACQTVNDVLLDTGSYGLRVFRQAISNLSLTPVASGSGSLTGCVEFADGSSLWGPIMTAAVKLGNEPAVQIPIQVIDSSFGSLPLPCANADPTPVSSGFSGILGVGVLTEDCGPGCVVTANNGVYYRCTGTSCVGTTVPLADQVQNPVARLPVDNNGLIVQLPAVPVGVGAPSVSGSVIFGIGTRTNNTPASPIAFPTDQFGDIRTIFNGVNTISFFDTGSNGLFFPNADPSVLPVCASPNSDWFCPPATRALFATNVGIGGTPTNTVGFNISNFVTLANSPNNVFNDVGGPSTFGFDWGLPFFLGRSVYFGLEQKSSTLGNGPYVAY</sequence>
<reference evidence="2 3" key="1">
    <citation type="submission" date="2008-07" db="EMBL/GenBank/DDBJ databases">
        <title>Complete sequence of Geobacter bemidjiensis BEM.</title>
        <authorList>
            <consortium name="US DOE Joint Genome Institute"/>
            <person name="Lucas S."/>
            <person name="Copeland A."/>
            <person name="Lapidus A."/>
            <person name="Glavina del Rio T."/>
            <person name="Dalin E."/>
            <person name="Tice H."/>
            <person name="Bruce D."/>
            <person name="Goodwin L."/>
            <person name="Pitluck S."/>
            <person name="Kiss H."/>
            <person name="Brettin T."/>
            <person name="Detter J.C."/>
            <person name="Han C."/>
            <person name="Kuske C.R."/>
            <person name="Schmutz J."/>
            <person name="Larimer F."/>
            <person name="Land M."/>
            <person name="Hauser L."/>
            <person name="Kyrpides N."/>
            <person name="Lykidis A."/>
            <person name="Lovley D."/>
            <person name="Richardson P."/>
        </authorList>
    </citation>
    <scope>NUCLEOTIDE SEQUENCE [LARGE SCALE GENOMIC DNA]</scope>
    <source>
        <strain evidence="3">ATCC BAA-1014 / DSM 16622 / JCM 12645 / Bem</strain>
    </source>
</reference>
<dbReference type="STRING" id="404380.Gbem_2091"/>
<gene>
    <name evidence="2" type="ordered locus">Gbem_2091</name>
</gene>
<dbReference type="EMBL" id="CP001124">
    <property type="protein sequence ID" value="ACH39104.1"/>
    <property type="molecule type" value="Genomic_DNA"/>
</dbReference>
<dbReference type="Gene3D" id="2.60.40.1080">
    <property type="match status" value="1"/>
</dbReference>
<dbReference type="OrthoDB" id="5289858at2"/>
<dbReference type="Proteomes" id="UP000008825">
    <property type="component" value="Chromosome"/>
</dbReference>
<protein>
    <recommendedName>
        <fullName evidence="1">BIG2 domain-containing protein</fullName>
    </recommendedName>
</protein>
<dbReference type="Pfam" id="PF11925">
    <property type="entry name" value="DUF3443"/>
    <property type="match status" value="1"/>
</dbReference>
<dbReference type="eggNOG" id="COG5492">
    <property type="taxonomic scope" value="Bacteria"/>
</dbReference>
<dbReference type="SMART" id="SM00635">
    <property type="entry name" value="BID_2"/>
    <property type="match status" value="1"/>
</dbReference>
<reference evidence="2 3" key="2">
    <citation type="journal article" date="2010" name="BMC Genomics">
        <title>The genome of Geobacter bemidjiensis, exemplar for the subsurface clade of Geobacter species that predominate in Fe(III)-reducing subsurface environments.</title>
        <authorList>
            <person name="Aklujkar M."/>
            <person name="Young N.D."/>
            <person name="Holmes D."/>
            <person name="Chavan M."/>
            <person name="Risso C."/>
            <person name="Kiss H.E."/>
            <person name="Han C.S."/>
            <person name="Land M.L."/>
            <person name="Lovley D.R."/>
        </authorList>
    </citation>
    <scope>NUCLEOTIDE SEQUENCE [LARGE SCALE GENOMIC DNA]</scope>
    <source>
        <strain evidence="3">ATCC BAA-1014 / DSM 16622 / JCM 12645 / Bem</strain>
    </source>
</reference>
<feature type="domain" description="BIG2" evidence="1">
    <location>
        <begin position="37"/>
        <end position="122"/>
    </location>
</feature>
<dbReference type="RefSeq" id="WP_012530525.1">
    <property type="nucleotide sequence ID" value="NC_011146.1"/>
</dbReference>